<accession>A0A7V7UT80</accession>
<evidence type="ECO:0000259" key="9">
    <source>
        <dbReference type="Pfam" id="PF02771"/>
    </source>
</evidence>
<protein>
    <submittedName>
        <fullName evidence="10">Acyl-CoA dehydrogenase</fullName>
    </submittedName>
</protein>
<dbReference type="GO" id="GO:0050660">
    <property type="term" value="F:flavin adenine dinucleotide binding"/>
    <property type="evidence" value="ECO:0007669"/>
    <property type="project" value="InterPro"/>
</dbReference>
<evidence type="ECO:0000313" key="10">
    <source>
        <dbReference type="EMBL" id="KAB2329842.1"/>
    </source>
</evidence>
<evidence type="ECO:0000256" key="4">
    <source>
        <dbReference type="ARBA" id="ARBA00022827"/>
    </source>
</evidence>
<reference evidence="10 11" key="1">
    <citation type="journal article" date="2014" name="Arch. Microbiol.">
        <title>Bacillus mesophilum sp. nov., strain IITR-54T, a novel 4-chlorobiphenyl dechlorinating bacterium.</title>
        <authorList>
            <person name="Manickam N."/>
            <person name="Singh N.K."/>
            <person name="Bajaj A."/>
            <person name="Kumar R.M."/>
            <person name="Kaur G."/>
            <person name="Kaur N."/>
            <person name="Bala M."/>
            <person name="Kumar A."/>
            <person name="Mayilraj S."/>
        </authorList>
    </citation>
    <scope>NUCLEOTIDE SEQUENCE [LARGE SCALE GENOMIC DNA]</scope>
    <source>
        <strain evidence="10 11">IITR-54</strain>
    </source>
</reference>
<dbReference type="RefSeq" id="WP_151575892.1">
    <property type="nucleotide sequence ID" value="NZ_WBOT01000010.1"/>
</dbReference>
<keyword evidence="3 6" id="KW-0285">Flavoprotein</keyword>
<gene>
    <name evidence="10" type="ORF">F7732_20360</name>
</gene>
<dbReference type="SUPFAM" id="SSF47203">
    <property type="entry name" value="Acyl-CoA dehydrogenase C-terminal domain-like"/>
    <property type="match status" value="1"/>
</dbReference>
<dbReference type="Pfam" id="PF02770">
    <property type="entry name" value="Acyl-CoA_dh_M"/>
    <property type="match status" value="1"/>
</dbReference>
<dbReference type="GO" id="GO:0003995">
    <property type="term" value="F:acyl-CoA dehydrogenase activity"/>
    <property type="evidence" value="ECO:0007669"/>
    <property type="project" value="TreeGrafter"/>
</dbReference>
<dbReference type="Proteomes" id="UP000441354">
    <property type="component" value="Unassembled WGS sequence"/>
</dbReference>
<dbReference type="FunFam" id="2.40.110.10:FF:000020">
    <property type="entry name" value="Putative acyl-CoA dehydrogenase YdbM"/>
    <property type="match status" value="1"/>
</dbReference>
<dbReference type="OrthoDB" id="9785203at2"/>
<dbReference type="PIRSF" id="PIRSF016578">
    <property type="entry name" value="HsaA"/>
    <property type="match status" value="1"/>
</dbReference>
<feature type="domain" description="Acyl-CoA dehydrogenase/oxidase N-terminal" evidence="9">
    <location>
        <begin position="20"/>
        <end position="96"/>
    </location>
</feature>
<feature type="domain" description="Acyl-CoA dehydrogenase/oxidase C-terminal" evidence="7">
    <location>
        <begin position="241"/>
        <end position="359"/>
    </location>
</feature>
<dbReference type="InterPro" id="IPR006091">
    <property type="entry name" value="Acyl-CoA_Oxase/DH_mid-dom"/>
</dbReference>
<evidence type="ECO:0000259" key="8">
    <source>
        <dbReference type="Pfam" id="PF02770"/>
    </source>
</evidence>
<dbReference type="PANTHER" id="PTHR43884">
    <property type="entry name" value="ACYL-COA DEHYDROGENASE"/>
    <property type="match status" value="1"/>
</dbReference>
<dbReference type="InterPro" id="IPR036250">
    <property type="entry name" value="AcylCo_DH-like_C"/>
</dbReference>
<evidence type="ECO:0000256" key="3">
    <source>
        <dbReference type="ARBA" id="ARBA00022630"/>
    </source>
</evidence>
<evidence type="ECO:0000259" key="7">
    <source>
        <dbReference type="Pfam" id="PF00441"/>
    </source>
</evidence>
<dbReference type="EMBL" id="WBOT01000010">
    <property type="protein sequence ID" value="KAB2329842.1"/>
    <property type="molecule type" value="Genomic_DNA"/>
</dbReference>
<dbReference type="Gene3D" id="1.20.140.10">
    <property type="entry name" value="Butyryl-CoA Dehydrogenase, subunit A, domain 3"/>
    <property type="match status" value="1"/>
</dbReference>
<dbReference type="InterPro" id="IPR009100">
    <property type="entry name" value="AcylCoA_DH/oxidase_NM_dom_sf"/>
</dbReference>
<evidence type="ECO:0000256" key="6">
    <source>
        <dbReference type="RuleBase" id="RU362125"/>
    </source>
</evidence>
<dbReference type="InterPro" id="IPR013786">
    <property type="entry name" value="AcylCoA_DH/ox_N"/>
</dbReference>
<dbReference type="InterPro" id="IPR046373">
    <property type="entry name" value="Acyl-CoA_Oxase/DH_mid-dom_sf"/>
</dbReference>
<dbReference type="Gene3D" id="1.10.540.10">
    <property type="entry name" value="Acyl-CoA dehydrogenase/oxidase, N-terminal domain"/>
    <property type="match status" value="1"/>
</dbReference>
<comment type="similarity">
    <text evidence="2 6">Belongs to the acyl-CoA dehydrogenase family.</text>
</comment>
<dbReference type="InterPro" id="IPR037069">
    <property type="entry name" value="AcylCoA_DH/ox_N_sf"/>
</dbReference>
<comment type="cofactor">
    <cofactor evidence="1 6">
        <name>FAD</name>
        <dbReference type="ChEBI" id="CHEBI:57692"/>
    </cofactor>
</comment>
<sequence length="383" mass="43198">MNFLQTKDAKERLNYLEKIAENFRTRADIHDREGTFPFENMTELKRSGYTALTVPVEYGGKGISLTELLHLQETIAERDGSTALSIGWHMGIVHNLFEKKAWDDSILQWIAREVLNGALINTLATERQTGSPTRGGKPHTTAKRHKNKWIINGRKSFATMSPVLDYMIVTATITETEEVGSFIIPANKEGIIIEETWNSVAMRGTGSHDVIFQEVAIHNDFLVEKMQRGPKQANGWLLHIPACYLGIARAAQSYSIQFAREYTPSSINRPIIELPNVRQKLGEIELEIMKSRYFMYGAAKGWDESEAEARNTMTPILSAVKHEATNSALKIVDLAMRIVGAHSLAQNNPLQRYYRDVRAGLHNPPMDDMTIEQLAAFSIDQKK</sequence>
<proteinExistence type="inferred from homology"/>
<organism evidence="10 11">
    <name type="scientific">Bacillus mesophilum</name>
    <dbReference type="NCBI Taxonomy" id="1071718"/>
    <lineage>
        <taxon>Bacteria</taxon>
        <taxon>Bacillati</taxon>
        <taxon>Bacillota</taxon>
        <taxon>Bacilli</taxon>
        <taxon>Bacillales</taxon>
        <taxon>Bacillaceae</taxon>
        <taxon>Bacillus</taxon>
    </lineage>
</organism>
<dbReference type="AlphaFoldDB" id="A0A7V7UT80"/>
<dbReference type="CDD" id="cd00567">
    <property type="entry name" value="ACAD"/>
    <property type="match status" value="1"/>
</dbReference>
<evidence type="ECO:0000256" key="1">
    <source>
        <dbReference type="ARBA" id="ARBA00001974"/>
    </source>
</evidence>
<keyword evidence="5 6" id="KW-0560">Oxidoreductase</keyword>
<feature type="domain" description="Acyl-CoA oxidase/dehydrogenase middle" evidence="8">
    <location>
        <begin position="123"/>
        <end position="215"/>
    </location>
</feature>
<name>A0A7V7UT80_9BACI</name>
<dbReference type="InterPro" id="IPR009075">
    <property type="entry name" value="AcylCo_DH/oxidase_C"/>
</dbReference>
<keyword evidence="11" id="KW-1185">Reference proteome</keyword>
<dbReference type="Gene3D" id="2.40.110.10">
    <property type="entry name" value="Butyryl-CoA Dehydrogenase, subunit A, domain 2"/>
    <property type="match status" value="1"/>
</dbReference>
<dbReference type="SUPFAM" id="SSF56645">
    <property type="entry name" value="Acyl-CoA dehydrogenase NM domain-like"/>
    <property type="match status" value="1"/>
</dbReference>
<dbReference type="PANTHER" id="PTHR43884:SF25">
    <property type="entry name" value="ACYL-COA DEHYDROGENASE YDBM-RELATED"/>
    <property type="match status" value="1"/>
</dbReference>
<dbReference type="Pfam" id="PF00441">
    <property type="entry name" value="Acyl-CoA_dh_1"/>
    <property type="match status" value="1"/>
</dbReference>
<evidence type="ECO:0000256" key="5">
    <source>
        <dbReference type="ARBA" id="ARBA00023002"/>
    </source>
</evidence>
<comment type="caution">
    <text evidence="10">The sequence shown here is derived from an EMBL/GenBank/DDBJ whole genome shotgun (WGS) entry which is preliminary data.</text>
</comment>
<evidence type="ECO:0000256" key="2">
    <source>
        <dbReference type="ARBA" id="ARBA00009347"/>
    </source>
</evidence>
<keyword evidence="4 6" id="KW-0274">FAD</keyword>
<evidence type="ECO:0000313" key="11">
    <source>
        <dbReference type="Proteomes" id="UP000441354"/>
    </source>
</evidence>
<dbReference type="Pfam" id="PF02771">
    <property type="entry name" value="Acyl-CoA_dh_N"/>
    <property type="match status" value="1"/>
</dbReference>